<dbReference type="PRINTS" id="PR00419">
    <property type="entry name" value="ADXRDTASE"/>
</dbReference>
<reference evidence="2" key="1">
    <citation type="submission" date="2022-01" db="EMBL/GenBank/DDBJ databases">
        <authorList>
            <person name="Jo J.-H."/>
            <person name="Im W.-T."/>
        </authorList>
    </citation>
    <scope>NUCLEOTIDE SEQUENCE</scope>
    <source>
        <strain evidence="2">I2-34</strain>
    </source>
</reference>
<feature type="region of interest" description="Disordered" evidence="1">
    <location>
        <begin position="261"/>
        <end position="299"/>
    </location>
</feature>
<evidence type="ECO:0000313" key="3">
    <source>
        <dbReference type="Proteomes" id="UP001165368"/>
    </source>
</evidence>
<dbReference type="InterPro" id="IPR051209">
    <property type="entry name" value="FAD-bind_Monooxygenase_sf"/>
</dbReference>
<evidence type="ECO:0000313" key="2">
    <source>
        <dbReference type="EMBL" id="MCG2624721.1"/>
    </source>
</evidence>
<dbReference type="PANTHER" id="PTHR42877:SF5">
    <property type="entry name" value="L-ORNITHINE N(5)-MONOOXYGENASE-RELATED"/>
    <property type="match status" value="1"/>
</dbReference>
<keyword evidence="3" id="KW-1185">Reference proteome</keyword>
<evidence type="ECO:0000256" key="1">
    <source>
        <dbReference type="SAM" id="MobiDB-lite"/>
    </source>
</evidence>
<gene>
    <name evidence="2" type="ORF">LVY72_22800</name>
</gene>
<dbReference type="SUPFAM" id="SSF51905">
    <property type="entry name" value="FAD/NAD(P)-binding domain"/>
    <property type="match status" value="1"/>
</dbReference>
<proteinExistence type="predicted"/>
<accession>A0ABS9LDE8</accession>
<dbReference type="Gene3D" id="3.50.50.60">
    <property type="entry name" value="FAD/NAD(P)-binding domain"/>
    <property type="match status" value="1"/>
</dbReference>
<dbReference type="EMBL" id="JAKLTQ010000030">
    <property type="protein sequence ID" value="MCG2624721.1"/>
    <property type="molecule type" value="Genomic_DNA"/>
</dbReference>
<comment type="caution">
    <text evidence="2">The sequence shown here is derived from an EMBL/GenBank/DDBJ whole genome shotgun (WGS) entry which is preliminary data.</text>
</comment>
<dbReference type="RefSeq" id="WP_237827025.1">
    <property type="nucleotide sequence ID" value="NZ_JAKLTQ010000030.1"/>
</dbReference>
<sequence length="299" mass="33684">MNTNPLDRGSIEQNLLQADTAALLLALVEDTGDDVLLEEYRPYISNPLTLSEDFSEEARQRIARLVAERFVGGGLRGESITSAPDRFRRLSEEAAQRHVEERELDLFRKEMGLLEDAFVDWAGERPAQTDQYRVIIVGAGLSGIATAIHLKRMGINFTIFDRYDGAGGTWLVNTYPGCAVDILSHYFSYSFRRKNDWTSYYSPQPEVLQYLREVVAEFGLEEHIRFGTTVKSAKFDEGTQRWMVHVEDRGGGAARRGRVLRVRSGRPERPQHPRPARHGPVPGAGRPLGGLGPGYRCHR</sequence>
<dbReference type="PANTHER" id="PTHR42877">
    <property type="entry name" value="L-ORNITHINE N(5)-MONOOXYGENASE-RELATED"/>
    <property type="match status" value="1"/>
</dbReference>
<dbReference type="InterPro" id="IPR036188">
    <property type="entry name" value="FAD/NAD-bd_sf"/>
</dbReference>
<dbReference type="Proteomes" id="UP001165368">
    <property type="component" value="Unassembled WGS sequence"/>
</dbReference>
<protein>
    <submittedName>
        <fullName evidence="2">NAD(P)/FAD-dependent oxidoreductase</fullName>
    </submittedName>
</protein>
<name>A0ABS9LDE8_9MICC</name>
<dbReference type="Pfam" id="PF13450">
    <property type="entry name" value="NAD_binding_8"/>
    <property type="match status" value="1"/>
</dbReference>
<organism evidence="2 3">
    <name type="scientific">Arthrobacter hankyongi</name>
    <dbReference type="NCBI Taxonomy" id="2904801"/>
    <lineage>
        <taxon>Bacteria</taxon>
        <taxon>Bacillati</taxon>
        <taxon>Actinomycetota</taxon>
        <taxon>Actinomycetes</taxon>
        <taxon>Micrococcales</taxon>
        <taxon>Micrococcaceae</taxon>
        <taxon>Arthrobacter</taxon>
    </lineage>
</organism>